<accession>A0A9C6WY12</accession>
<dbReference type="AlphaFoldDB" id="A0A9C6WY12"/>
<dbReference type="Gene3D" id="3.10.100.10">
    <property type="entry name" value="Mannose-Binding Protein A, subunit A"/>
    <property type="match status" value="1"/>
</dbReference>
<feature type="domain" description="C-type lectin" evidence="1">
    <location>
        <begin position="25"/>
        <end position="121"/>
    </location>
</feature>
<evidence type="ECO:0000313" key="3">
    <source>
        <dbReference type="RefSeq" id="XP_052126196.1"/>
    </source>
</evidence>
<dbReference type="RefSeq" id="XP_052126196.1">
    <property type="nucleotide sequence ID" value="XM_052270236.1"/>
</dbReference>
<evidence type="ECO:0000313" key="2">
    <source>
        <dbReference type="Proteomes" id="UP000504606"/>
    </source>
</evidence>
<sequence length="160" mass="18120">MALLCGQRKMQVKNVGPGYSDHNSYWVGASDVTNEGDFRWTDSLPFSYTNWFPGWTQHGGYNRQPNDDGFSAQDCVELRRAFLLPPPNAAPAAQAAALLPLDSSFRWNDRDCSTRNHFLCERPRDAQCESSLLEPDDKNYFLQVVVVVRHIRRRGALLSG</sequence>
<dbReference type="KEGG" id="foc:127749981"/>
<reference evidence="3" key="1">
    <citation type="submission" date="2025-08" db="UniProtKB">
        <authorList>
            <consortium name="RefSeq"/>
        </authorList>
    </citation>
    <scope>IDENTIFICATION</scope>
    <source>
        <tissue evidence="3">Whole organism</tissue>
    </source>
</reference>
<dbReference type="SUPFAM" id="SSF56436">
    <property type="entry name" value="C-type lectin-like"/>
    <property type="match status" value="1"/>
</dbReference>
<dbReference type="InterPro" id="IPR016187">
    <property type="entry name" value="CTDL_fold"/>
</dbReference>
<dbReference type="Proteomes" id="UP000504606">
    <property type="component" value="Unplaced"/>
</dbReference>
<dbReference type="PROSITE" id="PS50041">
    <property type="entry name" value="C_TYPE_LECTIN_2"/>
    <property type="match status" value="1"/>
</dbReference>
<name>A0A9C6WY12_FRAOC</name>
<organism evidence="2 3">
    <name type="scientific">Frankliniella occidentalis</name>
    <name type="common">Western flower thrips</name>
    <name type="synonym">Euthrips occidentalis</name>
    <dbReference type="NCBI Taxonomy" id="133901"/>
    <lineage>
        <taxon>Eukaryota</taxon>
        <taxon>Metazoa</taxon>
        <taxon>Ecdysozoa</taxon>
        <taxon>Arthropoda</taxon>
        <taxon>Hexapoda</taxon>
        <taxon>Insecta</taxon>
        <taxon>Pterygota</taxon>
        <taxon>Neoptera</taxon>
        <taxon>Paraneoptera</taxon>
        <taxon>Thysanoptera</taxon>
        <taxon>Terebrantia</taxon>
        <taxon>Thripoidea</taxon>
        <taxon>Thripidae</taxon>
        <taxon>Frankliniella</taxon>
    </lineage>
</organism>
<dbReference type="PANTHER" id="PTHR22803">
    <property type="entry name" value="MANNOSE, PHOSPHOLIPASE, LECTIN RECEPTOR RELATED"/>
    <property type="match status" value="1"/>
</dbReference>
<dbReference type="InterPro" id="IPR050111">
    <property type="entry name" value="C-type_lectin/snaclec_domain"/>
</dbReference>
<protein>
    <submittedName>
        <fullName evidence="3">Uncharacterized protein LOC127749981</fullName>
    </submittedName>
</protein>
<dbReference type="InterPro" id="IPR001304">
    <property type="entry name" value="C-type_lectin-like"/>
</dbReference>
<evidence type="ECO:0000259" key="1">
    <source>
        <dbReference type="PROSITE" id="PS50041"/>
    </source>
</evidence>
<dbReference type="GeneID" id="127749981"/>
<dbReference type="OrthoDB" id="418245at2759"/>
<dbReference type="InterPro" id="IPR016186">
    <property type="entry name" value="C-type_lectin-like/link_sf"/>
</dbReference>
<dbReference type="Pfam" id="PF00059">
    <property type="entry name" value="Lectin_C"/>
    <property type="match status" value="1"/>
</dbReference>
<keyword evidence="2" id="KW-1185">Reference proteome</keyword>
<proteinExistence type="predicted"/>
<gene>
    <name evidence="3" type="primary">LOC127749981</name>
</gene>